<evidence type="ECO:0000256" key="6">
    <source>
        <dbReference type="PIRSR" id="PIRSR000097-3"/>
    </source>
</evidence>
<dbReference type="eggNOG" id="KOG1577">
    <property type="taxonomic scope" value="Eukaryota"/>
</dbReference>
<keyword evidence="3" id="KW-0560">Oxidoreductase</keyword>
<keyword evidence="9" id="KW-1185">Reference proteome</keyword>
<accession>G3BE57</accession>
<reference evidence="8 9" key="1">
    <citation type="journal article" date="2011" name="Proc. Natl. Acad. Sci. U.S.A.">
        <title>Comparative genomics of xylose-fermenting fungi for enhanced biofuel production.</title>
        <authorList>
            <person name="Wohlbach D.J."/>
            <person name="Kuo A."/>
            <person name="Sato T.K."/>
            <person name="Potts K.M."/>
            <person name="Salamov A.A."/>
            <person name="LaButti K.M."/>
            <person name="Sun H."/>
            <person name="Clum A."/>
            <person name="Pangilinan J.L."/>
            <person name="Lindquist E.A."/>
            <person name="Lucas S."/>
            <person name="Lapidus A."/>
            <person name="Jin M."/>
            <person name="Gunawan C."/>
            <person name="Balan V."/>
            <person name="Dale B.E."/>
            <person name="Jeffries T.W."/>
            <person name="Zinkel R."/>
            <person name="Barry K.W."/>
            <person name="Grigoriev I.V."/>
            <person name="Gasch A.P."/>
        </authorList>
    </citation>
    <scope>NUCLEOTIDE SEQUENCE [LARGE SCALE GENOMIC DNA]</scope>
    <source>
        <strain evidence="9">ATCC 10573 / BCRC 21748 / CBS 615 / JCM 9827 / NBRC 10315 / NRRL Y-1498 / VKM Y-70</strain>
    </source>
</reference>
<evidence type="ECO:0000256" key="2">
    <source>
        <dbReference type="ARBA" id="ARBA00022857"/>
    </source>
</evidence>
<name>G3BE57_CANTC</name>
<dbReference type="SUPFAM" id="SSF51430">
    <property type="entry name" value="NAD(P)-linked oxidoreductase"/>
    <property type="match status" value="1"/>
</dbReference>
<dbReference type="PROSITE" id="PS00062">
    <property type="entry name" value="ALDOKETO_REDUCTASE_2"/>
    <property type="match status" value="1"/>
</dbReference>
<dbReference type="InterPro" id="IPR018170">
    <property type="entry name" value="Aldo/ket_reductase_CS"/>
</dbReference>
<evidence type="ECO:0000256" key="5">
    <source>
        <dbReference type="PIRSR" id="PIRSR000097-2"/>
    </source>
</evidence>
<dbReference type="Gene3D" id="3.20.20.100">
    <property type="entry name" value="NADP-dependent oxidoreductase domain"/>
    <property type="match status" value="1"/>
</dbReference>
<feature type="active site" description="Proton donor" evidence="4">
    <location>
        <position position="63"/>
    </location>
</feature>
<dbReference type="InterPro" id="IPR023210">
    <property type="entry name" value="NADP_OxRdtase_dom"/>
</dbReference>
<dbReference type="CDD" id="cd19120">
    <property type="entry name" value="AKR_AKR3C2-3"/>
    <property type="match status" value="1"/>
</dbReference>
<dbReference type="InterPro" id="IPR020471">
    <property type="entry name" value="AKR"/>
</dbReference>
<organism evidence="9">
    <name type="scientific">Candida tenuis (strain ATCC 10573 / BCRC 21748 / CBS 615 / JCM 9827 / NBRC 10315 / NRRL Y-1498 / VKM Y-70)</name>
    <name type="common">Yeast</name>
    <name type="synonym">Yamadazyma tenuis</name>
    <dbReference type="NCBI Taxonomy" id="590646"/>
    <lineage>
        <taxon>Eukaryota</taxon>
        <taxon>Fungi</taxon>
        <taxon>Dikarya</taxon>
        <taxon>Ascomycota</taxon>
        <taxon>Saccharomycotina</taxon>
        <taxon>Pichiomycetes</taxon>
        <taxon>Debaryomycetaceae</taxon>
        <taxon>Yamadazyma</taxon>
    </lineage>
</organism>
<dbReference type="GO" id="GO:0016616">
    <property type="term" value="F:oxidoreductase activity, acting on the CH-OH group of donors, NAD or NADP as acceptor"/>
    <property type="evidence" value="ECO:0007669"/>
    <property type="project" value="UniProtKB-ARBA"/>
</dbReference>
<proteinExistence type="inferred from homology"/>
<dbReference type="InterPro" id="IPR044494">
    <property type="entry name" value="AKR3C2/3"/>
</dbReference>
<dbReference type="Pfam" id="PF00248">
    <property type="entry name" value="Aldo_ket_red"/>
    <property type="match status" value="1"/>
</dbReference>
<dbReference type="EMBL" id="GL996528">
    <property type="protein sequence ID" value="EGV60461.1"/>
    <property type="molecule type" value="Genomic_DNA"/>
</dbReference>
<dbReference type="AlphaFoldDB" id="G3BE57"/>
<evidence type="ECO:0000256" key="1">
    <source>
        <dbReference type="ARBA" id="ARBA00007905"/>
    </source>
</evidence>
<feature type="binding site" evidence="5">
    <location>
        <position position="119"/>
    </location>
    <ligand>
        <name>substrate</name>
    </ligand>
</feature>
<dbReference type="PIRSF" id="PIRSF000097">
    <property type="entry name" value="AKR"/>
    <property type="match status" value="1"/>
</dbReference>
<dbReference type="InterPro" id="IPR036812">
    <property type="entry name" value="NAD(P)_OxRdtase_dom_sf"/>
</dbReference>
<dbReference type="STRING" id="590646.G3BE57"/>
<evidence type="ECO:0000313" key="8">
    <source>
        <dbReference type="EMBL" id="EGV60461.1"/>
    </source>
</evidence>
<gene>
    <name evidence="8" type="ORF">CANTEDRAFT_111891</name>
</gene>
<protein>
    <recommendedName>
        <fullName evidence="7">NADP-dependent oxidoreductase domain-containing protein</fullName>
    </recommendedName>
</protein>
<feature type="domain" description="NADP-dependent oxidoreductase" evidence="7">
    <location>
        <begin position="19"/>
        <end position="287"/>
    </location>
</feature>
<evidence type="ECO:0000259" key="7">
    <source>
        <dbReference type="Pfam" id="PF00248"/>
    </source>
</evidence>
<feature type="site" description="Lowers pKa of active site Tyr" evidence="6">
    <location>
        <position position="88"/>
    </location>
</feature>
<dbReference type="RefSeq" id="XP_006689675.1">
    <property type="nucleotide sequence ID" value="XM_006689612.1"/>
</dbReference>
<dbReference type="PRINTS" id="PR00069">
    <property type="entry name" value="ALDKETRDTASE"/>
</dbReference>
<dbReference type="Proteomes" id="UP000000707">
    <property type="component" value="Unassembled WGS sequence"/>
</dbReference>
<evidence type="ECO:0000313" key="9">
    <source>
        <dbReference type="Proteomes" id="UP000000707"/>
    </source>
</evidence>
<keyword evidence="2" id="KW-0521">NADP</keyword>
<dbReference type="PANTHER" id="PTHR43827">
    <property type="entry name" value="2,5-DIKETO-D-GLUCONIC ACID REDUCTASE"/>
    <property type="match status" value="1"/>
</dbReference>
<dbReference type="GeneID" id="18246325"/>
<evidence type="ECO:0000256" key="3">
    <source>
        <dbReference type="ARBA" id="ARBA00023002"/>
    </source>
</evidence>
<sequence length="299" mass="34029">MTKIELSPSFKTVSGKPLLLGTGTGTKWKDLVRADASNSKILVDQLKLSVHKGYYHLDTAEIYGTQPEVGKALKEIDVNREDLWVTTKYSPFSKFGPVAALKAGFEEIGVDYVDLYLIHANKWDGKNGYNLESAWKEVIETKKQGLARYIGVSNFDVPALEAVIAISKEYGDEYLPQFNQIEFHPYLKNQFPGLYDFCQKNSILIEAYGPLTPLIRVEEKDHPLAKILPRLSEKYGKTDSQILLRWVLQKNVLPVTTSSNEKRIEQSLEVYDFSLTEDDVKEIDSVEDEFQFRGFTFVL</sequence>
<dbReference type="KEGG" id="cten:18246325"/>
<dbReference type="GO" id="GO:0016652">
    <property type="term" value="F:oxidoreductase activity, acting on NAD(P)H as acceptor"/>
    <property type="evidence" value="ECO:0007669"/>
    <property type="project" value="InterPro"/>
</dbReference>
<comment type="similarity">
    <text evidence="1">Belongs to the aldo/keto reductase family.</text>
</comment>
<dbReference type="HOGENOM" id="CLU_023205_0_3_1"/>
<dbReference type="PANTHER" id="PTHR43827:SF3">
    <property type="entry name" value="NADP-DEPENDENT OXIDOREDUCTASE DOMAIN-CONTAINING PROTEIN"/>
    <property type="match status" value="1"/>
</dbReference>
<evidence type="ECO:0000256" key="4">
    <source>
        <dbReference type="PIRSR" id="PIRSR000097-1"/>
    </source>
</evidence>
<dbReference type="OrthoDB" id="416253at2759"/>